<dbReference type="Proteomes" id="UP001550739">
    <property type="component" value="Unassembled WGS sequence"/>
</dbReference>
<evidence type="ECO:0000256" key="1">
    <source>
        <dbReference type="SAM" id="MobiDB-lite"/>
    </source>
</evidence>
<keyword evidence="3" id="KW-1185">Reference proteome</keyword>
<gene>
    <name evidence="2" type="ORF">AB0E89_46380</name>
</gene>
<dbReference type="RefSeq" id="WP_334580180.1">
    <property type="nucleotide sequence ID" value="NZ_JBEZVE010000056.1"/>
</dbReference>
<protein>
    <submittedName>
        <fullName evidence="2">Uncharacterized protein</fullName>
    </submittedName>
</protein>
<feature type="region of interest" description="Disordered" evidence="1">
    <location>
        <begin position="19"/>
        <end position="43"/>
    </location>
</feature>
<accession>A0ABV2ZZD9</accession>
<name>A0ABV2ZZD9_9ACTN</name>
<sequence length="83" mass="8956">MKLPRIECQDCKRGIAAGPVAGRPSKGRVWRHDPPHRSSVHGDSLVSCPGSLRIVDLPLPARQLELTAADPEHADGINTIALF</sequence>
<dbReference type="EMBL" id="JBEZVE010000056">
    <property type="protein sequence ID" value="MEU3787853.1"/>
    <property type="molecule type" value="Genomic_DNA"/>
</dbReference>
<organism evidence="2 3">
    <name type="scientific">Streptomyces sp. 900129855</name>
    <dbReference type="NCBI Taxonomy" id="3155129"/>
    <lineage>
        <taxon>Bacteria</taxon>
        <taxon>Bacillati</taxon>
        <taxon>Actinomycetota</taxon>
        <taxon>Actinomycetes</taxon>
        <taxon>Kitasatosporales</taxon>
        <taxon>Streptomycetaceae</taxon>
        <taxon>Streptomyces</taxon>
    </lineage>
</organism>
<reference evidence="2 3" key="1">
    <citation type="submission" date="2024-06" db="EMBL/GenBank/DDBJ databases">
        <title>The Natural Products Discovery Center: Release of the First 8490 Sequenced Strains for Exploring Actinobacteria Biosynthetic Diversity.</title>
        <authorList>
            <person name="Kalkreuter E."/>
            <person name="Kautsar S.A."/>
            <person name="Yang D."/>
            <person name="Bader C.D."/>
            <person name="Teijaro C.N."/>
            <person name="Fluegel L."/>
            <person name="Davis C.M."/>
            <person name="Simpson J.R."/>
            <person name="Lauterbach L."/>
            <person name="Steele A.D."/>
            <person name="Gui C."/>
            <person name="Meng S."/>
            <person name="Li G."/>
            <person name="Viehrig K."/>
            <person name="Ye F."/>
            <person name="Su P."/>
            <person name="Kiefer A.F."/>
            <person name="Nichols A."/>
            <person name="Cepeda A.J."/>
            <person name="Yan W."/>
            <person name="Fan B."/>
            <person name="Jiang Y."/>
            <person name="Adhikari A."/>
            <person name="Zheng C.-J."/>
            <person name="Schuster L."/>
            <person name="Cowan T.M."/>
            <person name="Smanski M.J."/>
            <person name="Chevrette M.G."/>
            <person name="De Carvalho L.P.S."/>
            <person name="Shen B."/>
        </authorList>
    </citation>
    <scope>NUCLEOTIDE SEQUENCE [LARGE SCALE GENOMIC DNA]</scope>
    <source>
        <strain evidence="2 3">NPDC033843</strain>
    </source>
</reference>
<evidence type="ECO:0000313" key="2">
    <source>
        <dbReference type="EMBL" id="MEU3787853.1"/>
    </source>
</evidence>
<comment type="caution">
    <text evidence="2">The sequence shown here is derived from an EMBL/GenBank/DDBJ whole genome shotgun (WGS) entry which is preliminary data.</text>
</comment>
<proteinExistence type="predicted"/>
<evidence type="ECO:0000313" key="3">
    <source>
        <dbReference type="Proteomes" id="UP001550739"/>
    </source>
</evidence>